<keyword evidence="1" id="KW-0472">Membrane</keyword>
<keyword evidence="1" id="KW-0812">Transmembrane</keyword>
<proteinExistence type="predicted"/>
<evidence type="ECO:0000313" key="3">
    <source>
        <dbReference type="Proteomes" id="UP000260644"/>
    </source>
</evidence>
<evidence type="ECO:0000256" key="1">
    <source>
        <dbReference type="SAM" id="Phobius"/>
    </source>
</evidence>
<name>A0A3E1YEY3_9BACT</name>
<accession>A0A3E1YEY3</accession>
<keyword evidence="3" id="KW-1185">Reference proteome</keyword>
<feature type="transmembrane region" description="Helical" evidence="1">
    <location>
        <begin position="14"/>
        <end position="33"/>
    </location>
</feature>
<dbReference type="EMBL" id="QPMM01000002">
    <property type="protein sequence ID" value="RFS25102.1"/>
    <property type="molecule type" value="Genomic_DNA"/>
</dbReference>
<organism evidence="2 3">
    <name type="scientific">Chitinophaga silvatica</name>
    <dbReference type="NCBI Taxonomy" id="2282649"/>
    <lineage>
        <taxon>Bacteria</taxon>
        <taxon>Pseudomonadati</taxon>
        <taxon>Bacteroidota</taxon>
        <taxon>Chitinophagia</taxon>
        <taxon>Chitinophagales</taxon>
        <taxon>Chitinophagaceae</taxon>
        <taxon>Chitinophaga</taxon>
    </lineage>
</organism>
<dbReference type="OrthoDB" id="9962002at2"/>
<reference evidence="2 3" key="1">
    <citation type="submission" date="2018-07" db="EMBL/GenBank/DDBJ databases">
        <title>Chitinophaga K2CV101002-2 sp. nov., isolated from a monsoon evergreen broad-leaved forest soil.</title>
        <authorList>
            <person name="Lv Y."/>
        </authorList>
    </citation>
    <scope>NUCLEOTIDE SEQUENCE [LARGE SCALE GENOMIC DNA]</scope>
    <source>
        <strain evidence="2 3">GDMCC 1.1288</strain>
    </source>
</reference>
<keyword evidence="1" id="KW-1133">Transmembrane helix</keyword>
<dbReference type="RefSeq" id="WP_116975096.1">
    <property type="nucleotide sequence ID" value="NZ_QPMM01000002.1"/>
</dbReference>
<dbReference type="Proteomes" id="UP000260644">
    <property type="component" value="Unassembled WGS sequence"/>
</dbReference>
<comment type="caution">
    <text evidence="2">The sequence shown here is derived from an EMBL/GenBank/DDBJ whole genome shotgun (WGS) entry which is preliminary data.</text>
</comment>
<protein>
    <submittedName>
        <fullName evidence="2">Uncharacterized protein</fullName>
    </submittedName>
</protein>
<sequence length="109" mass="12558">MEHISINPILNGKMYYLLFSVEIIGSLTIYTLVIDSQSILLSDILPTEVNIFSIIWGTYFNQKILWGVDGRIHTDEALEVCHVCYQELYKASLLKEKPKPQRGWLNKGK</sequence>
<evidence type="ECO:0000313" key="2">
    <source>
        <dbReference type="EMBL" id="RFS25102.1"/>
    </source>
</evidence>
<gene>
    <name evidence="2" type="ORF">DVR12_07920</name>
</gene>
<dbReference type="AlphaFoldDB" id="A0A3E1YEY3"/>